<dbReference type="AlphaFoldDB" id="A0AAW3EPL9"/>
<name>A0AAW3EPL9_BURGA</name>
<feature type="region of interest" description="Disordered" evidence="1">
    <location>
        <begin position="128"/>
        <end position="150"/>
    </location>
</feature>
<dbReference type="EMBL" id="JPGG01000018">
    <property type="protein sequence ID" value="KGC09543.1"/>
    <property type="molecule type" value="Genomic_DNA"/>
</dbReference>
<evidence type="ECO:0008006" key="5">
    <source>
        <dbReference type="Google" id="ProtNLM"/>
    </source>
</evidence>
<sequence>MKPWTWRHAIINSTLPPTTRHVLLTLSCHVNDAGEPVYPSTLLLADETGLSERAVITHLRAAAKAGWLVTEKHGYGGQKWARNQYHPLIPENFQLPDRDAKRTERASVPRKTGRKIEALNYVQQLVDNGTEGRSVPSPEALNVVPEGTEPNDTKALKEVQSNTAVNPAVNSSNARAADPAAAAAQKISIPQPDAEATLTDLLIELERERGKALQVNRGTDRAVVLTWIGKGVTVEQLREAHAAAVKARDRDSDARPTYVAFVDTFLGAAPAARGGAGVADARWFDSPAGVDAKGFELGVRIRKADEDWRYYRVLVARAAREPAAIEAVLKDAQRFNASDLYQFARTTFGDALMPVDDFPS</sequence>
<proteinExistence type="predicted"/>
<dbReference type="Proteomes" id="UP000029590">
    <property type="component" value="Unassembled WGS sequence"/>
</dbReference>
<accession>A0AAW3EPL9</accession>
<evidence type="ECO:0000313" key="4">
    <source>
        <dbReference type="Proteomes" id="UP000029590"/>
    </source>
</evidence>
<gene>
    <name evidence="3" type="ORF">DM48_5804</name>
    <name evidence="2" type="ORF">DM48_5856</name>
</gene>
<evidence type="ECO:0000256" key="1">
    <source>
        <dbReference type="SAM" id="MobiDB-lite"/>
    </source>
</evidence>
<evidence type="ECO:0000313" key="2">
    <source>
        <dbReference type="EMBL" id="KGC09543.1"/>
    </source>
</evidence>
<dbReference type="EMBL" id="JPGG01000018">
    <property type="protein sequence ID" value="KGC09606.1"/>
    <property type="molecule type" value="Genomic_DNA"/>
</dbReference>
<dbReference type="RefSeq" id="WP_144417708.1">
    <property type="nucleotide sequence ID" value="NZ_CADEVY010000006.1"/>
</dbReference>
<evidence type="ECO:0000313" key="3">
    <source>
        <dbReference type="EMBL" id="KGC09606.1"/>
    </source>
</evidence>
<comment type="caution">
    <text evidence="3">The sequence shown here is derived from an EMBL/GenBank/DDBJ whole genome shotgun (WGS) entry which is preliminary data.</text>
</comment>
<reference evidence="3 4" key="1">
    <citation type="submission" date="2014-04" db="EMBL/GenBank/DDBJ databases">
        <authorList>
            <person name="Bishop-Lilly K.A."/>
            <person name="Broomall S.M."/>
            <person name="Chain P.S."/>
            <person name="Chertkov O."/>
            <person name="Coyne S.R."/>
            <person name="Daligault H.E."/>
            <person name="Davenport K.W."/>
            <person name="Erkkila T."/>
            <person name="Frey K.G."/>
            <person name="Gibbons H.S."/>
            <person name="Gu W."/>
            <person name="Jaissle J."/>
            <person name="Johnson S.L."/>
            <person name="Koroleva G.I."/>
            <person name="Ladner J.T."/>
            <person name="Lo C.-C."/>
            <person name="Minogue T.D."/>
            <person name="Munk C."/>
            <person name="Palacios G.F."/>
            <person name="Redden C.L."/>
            <person name="Rosenzweig C.N."/>
            <person name="Scholz M.B."/>
            <person name="Teshima H."/>
            <person name="Xu Y."/>
        </authorList>
    </citation>
    <scope>NUCLEOTIDE SEQUENCE [LARGE SCALE GENOMIC DNA]</scope>
    <source>
        <strain evidence="3">Gladioli</strain>
        <strain evidence="4">gladioli</strain>
    </source>
</reference>
<organism evidence="3 4">
    <name type="scientific">Burkholderia gladioli</name>
    <name type="common">Pseudomonas marginata</name>
    <name type="synonym">Phytomonas marginata</name>
    <dbReference type="NCBI Taxonomy" id="28095"/>
    <lineage>
        <taxon>Bacteria</taxon>
        <taxon>Pseudomonadati</taxon>
        <taxon>Pseudomonadota</taxon>
        <taxon>Betaproteobacteria</taxon>
        <taxon>Burkholderiales</taxon>
        <taxon>Burkholderiaceae</taxon>
        <taxon>Burkholderia</taxon>
    </lineage>
</organism>
<dbReference type="KEGG" id="bgo:BM43_3040"/>
<protein>
    <recommendedName>
        <fullName evidence="5">Helix-turn-helix domain-containing protein</fullName>
    </recommendedName>
</protein>
<dbReference type="Pfam" id="PF13730">
    <property type="entry name" value="HTH_36"/>
    <property type="match status" value="1"/>
</dbReference>